<dbReference type="EMBL" id="JADGJD010000551">
    <property type="protein sequence ID" value="KAJ3050124.1"/>
    <property type="molecule type" value="Genomic_DNA"/>
</dbReference>
<dbReference type="Proteomes" id="UP001212841">
    <property type="component" value="Unassembled WGS sequence"/>
</dbReference>
<organism evidence="1 2">
    <name type="scientific">Rhizophlyctis rosea</name>
    <dbReference type="NCBI Taxonomy" id="64517"/>
    <lineage>
        <taxon>Eukaryota</taxon>
        <taxon>Fungi</taxon>
        <taxon>Fungi incertae sedis</taxon>
        <taxon>Chytridiomycota</taxon>
        <taxon>Chytridiomycota incertae sedis</taxon>
        <taxon>Chytridiomycetes</taxon>
        <taxon>Rhizophlyctidales</taxon>
        <taxon>Rhizophlyctidaceae</taxon>
        <taxon>Rhizophlyctis</taxon>
    </lineage>
</organism>
<reference evidence="1" key="1">
    <citation type="submission" date="2020-05" db="EMBL/GenBank/DDBJ databases">
        <title>Phylogenomic resolution of chytrid fungi.</title>
        <authorList>
            <person name="Stajich J.E."/>
            <person name="Amses K."/>
            <person name="Simmons R."/>
            <person name="Seto K."/>
            <person name="Myers J."/>
            <person name="Bonds A."/>
            <person name="Quandt C.A."/>
            <person name="Barry K."/>
            <person name="Liu P."/>
            <person name="Grigoriev I."/>
            <person name="Longcore J.E."/>
            <person name="James T.Y."/>
        </authorList>
    </citation>
    <scope>NUCLEOTIDE SEQUENCE</scope>
    <source>
        <strain evidence="1">JEL0318</strain>
    </source>
</reference>
<dbReference type="InterPro" id="IPR016024">
    <property type="entry name" value="ARM-type_fold"/>
</dbReference>
<evidence type="ECO:0000313" key="2">
    <source>
        <dbReference type="Proteomes" id="UP001212841"/>
    </source>
</evidence>
<gene>
    <name evidence="1" type="ORF">HK097_008900</name>
</gene>
<name>A0AAD5SBB4_9FUNG</name>
<proteinExistence type="predicted"/>
<dbReference type="InterPro" id="IPR011989">
    <property type="entry name" value="ARM-like"/>
</dbReference>
<dbReference type="Gene3D" id="1.25.10.10">
    <property type="entry name" value="Leucine-rich Repeat Variant"/>
    <property type="match status" value="1"/>
</dbReference>
<dbReference type="AlphaFoldDB" id="A0AAD5SBB4"/>
<comment type="caution">
    <text evidence="1">The sequence shown here is derived from an EMBL/GenBank/DDBJ whole genome shotgun (WGS) entry which is preliminary data.</text>
</comment>
<evidence type="ECO:0000313" key="1">
    <source>
        <dbReference type="EMBL" id="KAJ3050124.1"/>
    </source>
</evidence>
<keyword evidence="2" id="KW-1185">Reference proteome</keyword>
<accession>A0AAD5SBB4</accession>
<dbReference type="SUPFAM" id="SSF48371">
    <property type="entry name" value="ARM repeat"/>
    <property type="match status" value="1"/>
</dbReference>
<sequence>MLVTGIAAILDAGIQPKDRVLTFLDHVKRKCTDKLASGGPALSKIIDRLLEETESAIARWKALKEGRTSASEKKKTEKVDEVVKVPVAELHPALVANKPVPFIDFKETEHLEIDNVTPVVRKLSSTEFHIRAEAAAILRGVTGKGGIPLNLCELIILALIPRLEDEDHIVAHCCSIVANLASNAENLNITVQNGIIPPLVRVLRVYSIAVLERCLAAVKWYASDATCTKALLDAGALKELRTLVHSDNEAVRRDARDAYEFLVQFGGEEAQTSANLLVNSSPWEVVLRNFRAQDEAAERELKDVMRLAVPRRKKKGAK</sequence>
<protein>
    <submittedName>
        <fullName evidence="1">Uncharacterized protein</fullName>
    </submittedName>
</protein>